<feature type="region of interest" description="Disordered" evidence="1">
    <location>
        <begin position="131"/>
        <end position="155"/>
    </location>
</feature>
<proteinExistence type="predicted"/>
<sequence length="155" mass="16890">MPGTAPVDVVARVNYLGLRHLCEALLPRLAPGGNVINVASILGAEWPQRLGLHRALAGTGGFDEGSRWLAAHPVPQATCYQYFKEALPGNEARKYGRHLAVVARTERHRVPSHFSVLAVKRRSTTALHIQRGLPHSRASRRTALNRSGNRGGLLV</sequence>
<accession>A0AB73INJ6</accession>
<reference evidence="2" key="1">
    <citation type="submission" date="2023-07" db="EMBL/GenBank/DDBJ databases">
        <title>Sorghum-associated microbial communities from plants grown in Nebraska, USA.</title>
        <authorList>
            <person name="Schachtman D."/>
        </authorList>
    </citation>
    <scope>NUCLEOTIDE SEQUENCE</scope>
    <source>
        <strain evidence="2">DS1061</strain>
    </source>
</reference>
<evidence type="ECO:0000256" key="1">
    <source>
        <dbReference type="SAM" id="MobiDB-lite"/>
    </source>
</evidence>
<dbReference type="Proteomes" id="UP001229486">
    <property type="component" value="Unassembled WGS sequence"/>
</dbReference>
<evidence type="ECO:0000313" key="2">
    <source>
        <dbReference type="EMBL" id="MDP9651541.1"/>
    </source>
</evidence>
<dbReference type="EMBL" id="JAURTK010000022">
    <property type="protein sequence ID" value="MDP9651541.1"/>
    <property type="molecule type" value="Genomic_DNA"/>
</dbReference>
<gene>
    <name evidence="2" type="ORF">J2793_007016</name>
</gene>
<dbReference type="Gene3D" id="3.40.50.720">
    <property type="entry name" value="NAD(P)-binding Rossmann-like Domain"/>
    <property type="match status" value="1"/>
</dbReference>
<dbReference type="InterPro" id="IPR036291">
    <property type="entry name" value="NAD(P)-bd_dom_sf"/>
</dbReference>
<protein>
    <submittedName>
        <fullName evidence="2">Uncharacterized protein</fullName>
    </submittedName>
</protein>
<evidence type="ECO:0000313" key="3">
    <source>
        <dbReference type="Proteomes" id="UP001229486"/>
    </source>
</evidence>
<organism evidence="2 3">
    <name type="scientific">Paraburkholderia caledonica</name>
    <dbReference type="NCBI Taxonomy" id="134536"/>
    <lineage>
        <taxon>Bacteria</taxon>
        <taxon>Pseudomonadati</taxon>
        <taxon>Pseudomonadota</taxon>
        <taxon>Betaproteobacteria</taxon>
        <taxon>Burkholderiales</taxon>
        <taxon>Burkholderiaceae</taxon>
        <taxon>Paraburkholderia</taxon>
    </lineage>
</organism>
<comment type="caution">
    <text evidence="2">The sequence shown here is derived from an EMBL/GenBank/DDBJ whole genome shotgun (WGS) entry which is preliminary data.</text>
</comment>
<name>A0AB73INJ6_9BURK</name>
<dbReference type="SUPFAM" id="SSF51735">
    <property type="entry name" value="NAD(P)-binding Rossmann-fold domains"/>
    <property type="match status" value="1"/>
</dbReference>
<dbReference type="AlphaFoldDB" id="A0AB73INJ6"/>